<evidence type="ECO:0000313" key="2">
    <source>
        <dbReference type="Proteomes" id="UP001237105"/>
    </source>
</evidence>
<reference evidence="1 2" key="1">
    <citation type="submission" date="2023-05" db="EMBL/GenBank/DDBJ databases">
        <title>Draft genome sequence of Streptomyces sp. B-S-A12 isolated from a cave soil in Thailand.</title>
        <authorList>
            <person name="Chamroensaksri N."/>
            <person name="Muangham S."/>
        </authorList>
    </citation>
    <scope>NUCLEOTIDE SEQUENCE [LARGE SCALE GENOMIC DNA]</scope>
    <source>
        <strain evidence="1 2">B-S-A12</strain>
    </source>
</reference>
<comment type="caution">
    <text evidence="1">The sequence shown here is derived from an EMBL/GenBank/DDBJ whole genome shotgun (WGS) entry which is preliminary data.</text>
</comment>
<name>A0ABT6T2A9_9ACTN</name>
<protein>
    <submittedName>
        <fullName evidence="1">Uncharacterized protein</fullName>
    </submittedName>
</protein>
<keyword evidence="2" id="KW-1185">Reference proteome</keyword>
<organism evidence="1 2">
    <name type="scientific">Streptomyces luteolus</name>
    <dbReference type="NCBI Taxonomy" id="3043615"/>
    <lineage>
        <taxon>Bacteria</taxon>
        <taxon>Bacillati</taxon>
        <taxon>Actinomycetota</taxon>
        <taxon>Actinomycetes</taxon>
        <taxon>Kitasatosporales</taxon>
        <taxon>Streptomycetaceae</taxon>
        <taxon>Streptomyces</taxon>
    </lineage>
</organism>
<sequence>MRDWGEALGTLTMFGIIDATSVNRDLGSPAAVFWTGAGVAGTLVRRGSR</sequence>
<dbReference type="RefSeq" id="WP_282537867.1">
    <property type="nucleotide sequence ID" value="NZ_JASCIS010000031.1"/>
</dbReference>
<accession>A0ABT6T2A9</accession>
<evidence type="ECO:0000313" key="1">
    <source>
        <dbReference type="EMBL" id="MDI3422002.1"/>
    </source>
</evidence>
<gene>
    <name evidence="1" type="ORF">QIT00_26200</name>
</gene>
<dbReference type="EMBL" id="JASCIS010000031">
    <property type="protein sequence ID" value="MDI3422002.1"/>
    <property type="molecule type" value="Genomic_DNA"/>
</dbReference>
<proteinExistence type="predicted"/>
<dbReference type="Proteomes" id="UP001237105">
    <property type="component" value="Unassembled WGS sequence"/>
</dbReference>